<name>A0A0A2N0V8_9FLAO</name>
<dbReference type="AlphaFoldDB" id="A0A0A2N0V8"/>
<keyword evidence="2" id="KW-0732">Signal</keyword>
<evidence type="ECO:0000256" key="1">
    <source>
        <dbReference type="SAM" id="MobiDB-lite"/>
    </source>
</evidence>
<feature type="signal peptide" evidence="2">
    <location>
        <begin position="1"/>
        <end position="21"/>
    </location>
</feature>
<gene>
    <name evidence="3" type="ORF">Q766_03945</name>
</gene>
<dbReference type="eggNOG" id="ENOG502ZZQ7">
    <property type="taxonomic scope" value="Bacteria"/>
</dbReference>
<sequence length="227" mass="25389">MKKLTFILTVFAAFATITASAQVSSRPGNSDGRSVTTSREKSEAATGSMFVNDKFMPAKISGSQTTTLLRYNAYGDYFEMNNPKDGGAAQSVPKDPNATITFVSEDKKYVLVDYTTEDGKSSNGYLVVVKESPKASIFKRERVTMTQEFFPSNSYQVYKPANYKKADDEFYIKLEGKEPVFFSNKKEFAKLVPGKNKEVLEFIKKNSIDLEKEGDLVKLSNYVETIL</sequence>
<feature type="compositionally biased region" description="Polar residues" evidence="1">
    <location>
        <begin position="23"/>
        <end position="37"/>
    </location>
</feature>
<reference evidence="3 4" key="1">
    <citation type="submission" date="2013-09" db="EMBL/GenBank/DDBJ databases">
        <authorList>
            <person name="Zeng Z."/>
            <person name="Chen C."/>
        </authorList>
    </citation>
    <scope>NUCLEOTIDE SEQUENCE [LARGE SCALE GENOMIC DNA]</scope>
    <source>
        <strain evidence="3 4">WB 4.1-42</strain>
    </source>
</reference>
<evidence type="ECO:0000313" key="4">
    <source>
        <dbReference type="Proteomes" id="UP000030111"/>
    </source>
</evidence>
<evidence type="ECO:0000313" key="3">
    <source>
        <dbReference type="EMBL" id="KGO94095.1"/>
    </source>
</evidence>
<dbReference type="Proteomes" id="UP000030111">
    <property type="component" value="Unassembled WGS sequence"/>
</dbReference>
<evidence type="ECO:0000256" key="2">
    <source>
        <dbReference type="SAM" id="SignalP"/>
    </source>
</evidence>
<proteinExistence type="predicted"/>
<feature type="region of interest" description="Disordered" evidence="1">
    <location>
        <begin position="23"/>
        <end position="45"/>
    </location>
</feature>
<accession>A0A0A2N0V8</accession>
<dbReference type="RefSeq" id="WP_026990617.1">
    <property type="nucleotide sequence ID" value="NZ_AUGP01000017.1"/>
</dbReference>
<comment type="caution">
    <text evidence="3">The sequence shown here is derived from an EMBL/GenBank/DDBJ whole genome shotgun (WGS) entry which is preliminary data.</text>
</comment>
<evidence type="ECO:0008006" key="5">
    <source>
        <dbReference type="Google" id="ProtNLM"/>
    </source>
</evidence>
<keyword evidence="4" id="KW-1185">Reference proteome</keyword>
<feature type="chain" id="PRO_5002003926" description="DUF4384 domain-containing protein" evidence="2">
    <location>
        <begin position="22"/>
        <end position="227"/>
    </location>
</feature>
<dbReference type="STRING" id="1121898.GCA_000422725_01768"/>
<organism evidence="3 4">
    <name type="scientific">Flavobacterium subsaxonicum WB 4.1-42 = DSM 21790</name>
    <dbReference type="NCBI Taxonomy" id="1121898"/>
    <lineage>
        <taxon>Bacteria</taxon>
        <taxon>Pseudomonadati</taxon>
        <taxon>Bacteroidota</taxon>
        <taxon>Flavobacteriia</taxon>
        <taxon>Flavobacteriales</taxon>
        <taxon>Flavobacteriaceae</taxon>
        <taxon>Flavobacterium</taxon>
    </lineage>
</organism>
<protein>
    <recommendedName>
        <fullName evidence="5">DUF4384 domain-containing protein</fullName>
    </recommendedName>
</protein>
<dbReference type="EMBL" id="JRLY01000002">
    <property type="protein sequence ID" value="KGO94095.1"/>
    <property type="molecule type" value="Genomic_DNA"/>
</dbReference>
<dbReference type="OrthoDB" id="978006at2"/>